<proteinExistence type="predicted"/>
<name>A0A0C2SN58_AMAMK</name>
<dbReference type="HOGENOM" id="CLU_2928829_0_0_1"/>
<accession>A0A0C2SN58</accession>
<keyword evidence="2" id="KW-1185">Reference proteome</keyword>
<evidence type="ECO:0000313" key="1">
    <source>
        <dbReference type="EMBL" id="KIL64660.1"/>
    </source>
</evidence>
<reference evidence="1 2" key="1">
    <citation type="submission" date="2014-04" db="EMBL/GenBank/DDBJ databases">
        <title>Evolutionary Origins and Diversification of the Mycorrhizal Mutualists.</title>
        <authorList>
            <consortium name="DOE Joint Genome Institute"/>
            <consortium name="Mycorrhizal Genomics Consortium"/>
            <person name="Kohler A."/>
            <person name="Kuo A."/>
            <person name="Nagy L.G."/>
            <person name="Floudas D."/>
            <person name="Copeland A."/>
            <person name="Barry K.W."/>
            <person name="Cichocki N."/>
            <person name="Veneault-Fourrey C."/>
            <person name="LaButti K."/>
            <person name="Lindquist E.A."/>
            <person name="Lipzen A."/>
            <person name="Lundell T."/>
            <person name="Morin E."/>
            <person name="Murat C."/>
            <person name="Riley R."/>
            <person name="Ohm R."/>
            <person name="Sun H."/>
            <person name="Tunlid A."/>
            <person name="Henrissat B."/>
            <person name="Grigoriev I.V."/>
            <person name="Hibbett D.S."/>
            <person name="Martin F."/>
        </authorList>
    </citation>
    <scope>NUCLEOTIDE SEQUENCE [LARGE SCALE GENOMIC DNA]</scope>
    <source>
        <strain evidence="1 2">Koide BX008</strain>
    </source>
</reference>
<dbReference type="EMBL" id="KN818248">
    <property type="protein sequence ID" value="KIL64660.1"/>
    <property type="molecule type" value="Genomic_DNA"/>
</dbReference>
<dbReference type="Proteomes" id="UP000054549">
    <property type="component" value="Unassembled WGS sequence"/>
</dbReference>
<dbReference type="AlphaFoldDB" id="A0A0C2SN58"/>
<evidence type="ECO:0000313" key="2">
    <source>
        <dbReference type="Proteomes" id="UP000054549"/>
    </source>
</evidence>
<protein>
    <submittedName>
        <fullName evidence="1">Uncharacterized protein</fullName>
    </submittedName>
</protein>
<sequence>MHLVVIPDLQANNYNSPSQTGARHLSSDMFASVAIANACFISSNLDLEFLVLRGATRVSDV</sequence>
<gene>
    <name evidence="1" type="ORF">M378DRAFT_163131</name>
</gene>
<feature type="non-terminal residue" evidence="1">
    <location>
        <position position="61"/>
    </location>
</feature>
<organism evidence="1 2">
    <name type="scientific">Amanita muscaria (strain Koide BX008)</name>
    <dbReference type="NCBI Taxonomy" id="946122"/>
    <lineage>
        <taxon>Eukaryota</taxon>
        <taxon>Fungi</taxon>
        <taxon>Dikarya</taxon>
        <taxon>Basidiomycota</taxon>
        <taxon>Agaricomycotina</taxon>
        <taxon>Agaricomycetes</taxon>
        <taxon>Agaricomycetidae</taxon>
        <taxon>Agaricales</taxon>
        <taxon>Pluteineae</taxon>
        <taxon>Amanitaceae</taxon>
        <taxon>Amanita</taxon>
    </lineage>
</organism>
<dbReference type="InParanoid" id="A0A0C2SN58"/>